<feature type="compositionally biased region" description="Acidic residues" evidence="2">
    <location>
        <begin position="564"/>
        <end position="578"/>
    </location>
</feature>
<keyword evidence="3" id="KW-0812">Transmembrane</keyword>
<dbReference type="PANTHER" id="PTHR23322:SF1">
    <property type="entry name" value="FAS-ASSOCIATED FACTOR 2"/>
    <property type="match status" value="1"/>
</dbReference>
<evidence type="ECO:0000259" key="4">
    <source>
        <dbReference type="PROSITE" id="PS50033"/>
    </source>
</evidence>
<dbReference type="SUPFAM" id="SSF52833">
    <property type="entry name" value="Thioredoxin-like"/>
    <property type="match status" value="1"/>
</dbReference>
<dbReference type="Pfam" id="PF00789">
    <property type="entry name" value="UBX"/>
    <property type="match status" value="1"/>
</dbReference>
<feature type="region of interest" description="Disordered" evidence="2">
    <location>
        <begin position="317"/>
        <end position="348"/>
    </location>
</feature>
<evidence type="ECO:0000313" key="5">
    <source>
        <dbReference type="EMBL" id="EPQ28534.1"/>
    </source>
</evidence>
<dbReference type="OrthoDB" id="1026733at2759"/>
<feature type="region of interest" description="Disordered" evidence="2">
    <location>
        <begin position="556"/>
        <end position="578"/>
    </location>
</feature>
<sequence>MDEVSRQAAAADLRNVLRASGTALPDEAMLTTLLEIEGWDVQRAARAIQDDSAAERRRSGADDEEIARSFAARPPVSAFEVDDGLAARRATRPYPGGVGLSSGRGPLGDRPGGMSISSIVWSAITFPLSLAQSILLLIARIFRLRSLFPGLFGGAPGSDGWSRMPKVDPRICAERFVRELEEETGATSGPRSALPAAASEASSTSRSRDGTGPPPAPRIPPFHIGGYSDALKLAKEQIKILMVVLTSREHGDAEHFRRKVLVDEELVELVSRPDFVVWGGDVREREAYQVATQLEATTYPFVAFIALQPARAARRAASSQSGASSSSPRPAVLSRLEGSPMTATSAQSISSHIADVLLPRTRTYLDRLRSEKRRREIERELKAEQDRAYEEASRRDAERVARKREEERQRALEAERQRRAQAELEAQQQKRRAWLGWAKRHLVPEEPSAGQPAIRLAFRLPDGKNLSRSFQPSDRLESVFAYVETHAAGVDEQDSAALSVPPSEYEHRYDFTLVLGYPRKQIGPELLAVGADGSGKTLGDIDGLAPSANLIVEGKVGRASLSAQDDDDDDSSDSDNDD</sequence>
<keyword evidence="3" id="KW-1133">Transmembrane helix</keyword>
<dbReference type="InterPro" id="IPR036249">
    <property type="entry name" value="Thioredoxin-like_sf"/>
</dbReference>
<dbReference type="Gene3D" id="3.40.30.10">
    <property type="entry name" value="Glutaredoxin"/>
    <property type="match status" value="1"/>
</dbReference>
<dbReference type="InterPro" id="IPR029071">
    <property type="entry name" value="Ubiquitin-like_domsf"/>
</dbReference>
<dbReference type="GO" id="GO:0036503">
    <property type="term" value="P:ERAD pathway"/>
    <property type="evidence" value="ECO:0007669"/>
    <property type="project" value="TreeGrafter"/>
</dbReference>
<feature type="compositionally biased region" description="Low complexity" evidence="2">
    <location>
        <begin position="317"/>
        <end position="331"/>
    </location>
</feature>
<dbReference type="RefSeq" id="XP_007879552.1">
    <property type="nucleotide sequence ID" value="XM_007881361.1"/>
</dbReference>
<protein>
    <recommendedName>
        <fullName evidence="4">UBX domain-containing protein</fullName>
    </recommendedName>
</protein>
<feature type="compositionally biased region" description="Low complexity" evidence="2">
    <location>
        <begin position="191"/>
        <end position="205"/>
    </location>
</feature>
<dbReference type="GO" id="GO:0005783">
    <property type="term" value="C:endoplasmic reticulum"/>
    <property type="evidence" value="ECO:0007669"/>
    <property type="project" value="TreeGrafter"/>
</dbReference>
<dbReference type="InterPro" id="IPR001012">
    <property type="entry name" value="UBX_dom"/>
</dbReference>
<accession>A0A061H7X9</accession>
<proteinExistence type="predicted"/>
<feature type="domain" description="UBX" evidence="4">
    <location>
        <begin position="449"/>
        <end position="551"/>
    </location>
</feature>
<gene>
    <name evidence="5" type="ORF">PFL1_03838</name>
</gene>
<dbReference type="Gene3D" id="3.10.20.90">
    <property type="entry name" value="Phosphatidylinositol 3-kinase Catalytic Subunit, Chain A, domain 1"/>
    <property type="match status" value="1"/>
</dbReference>
<dbReference type="PROSITE" id="PS50033">
    <property type="entry name" value="UBX"/>
    <property type="match status" value="1"/>
</dbReference>
<dbReference type="SUPFAM" id="SSF54236">
    <property type="entry name" value="Ubiquitin-like"/>
    <property type="match status" value="1"/>
</dbReference>
<evidence type="ECO:0000313" key="6">
    <source>
        <dbReference type="Proteomes" id="UP000053664"/>
    </source>
</evidence>
<evidence type="ECO:0000256" key="1">
    <source>
        <dbReference type="ARBA" id="ARBA00023054"/>
    </source>
</evidence>
<dbReference type="HOGENOM" id="CLU_020031_1_1_1"/>
<reference evidence="5 6" key="1">
    <citation type="journal article" date="2013" name="Plant Cell">
        <title>The transition from a phytopathogenic smut ancestor to an anamorphic biocontrol agent deciphered by comparative whole-genome analysis.</title>
        <authorList>
            <person name="Lefebvre F."/>
            <person name="Joly D.L."/>
            <person name="Labbe C."/>
            <person name="Teichmann B."/>
            <person name="Linning R."/>
            <person name="Belzile F."/>
            <person name="Bakkeren G."/>
            <person name="Belanger R.R."/>
        </authorList>
    </citation>
    <scope>NUCLEOTIDE SEQUENCE [LARGE SCALE GENOMIC DNA]</scope>
    <source>
        <strain evidence="5 6">PF-1</strain>
    </source>
</reference>
<dbReference type="PANTHER" id="PTHR23322">
    <property type="entry name" value="FAS-ASSOCIATED PROTEIN"/>
    <property type="match status" value="1"/>
</dbReference>
<dbReference type="eggNOG" id="KOG1363">
    <property type="taxonomic scope" value="Eukaryota"/>
</dbReference>
<dbReference type="InterPro" id="IPR050730">
    <property type="entry name" value="UBX_domain-protein"/>
</dbReference>
<dbReference type="GO" id="GO:0043130">
    <property type="term" value="F:ubiquitin binding"/>
    <property type="evidence" value="ECO:0007669"/>
    <property type="project" value="TreeGrafter"/>
</dbReference>
<feature type="transmembrane region" description="Helical" evidence="3">
    <location>
        <begin position="119"/>
        <end position="139"/>
    </location>
</feature>
<keyword evidence="1" id="KW-0175">Coiled coil</keyword>
<organism evidence="5 6">
    <name type="scientific">Pseudozyma flocculosa PF-1</name>
    <dbReference type="NCBI Taxonomy" id="1277687"/>
    <lineage>
        <taxon>Eukaryota</taxon>
        <taxon>Fungi</taxon>
        <taxon>Dikarya</taxon>
        <taxon>Basidiomycota</taxon>
        <taxon>Ustilaginomycotina</taxon>
        <taxon>Ustilaginomycetes</taxon>
        <taxon>Ustilaginales</taxon>
        <taxon>Ustilaginaceae</taxon>
        <taxon>Pseudozyma</taxon>
    </lineage>
</organism>
<feature type="region of interest" description="Disordered" evidence="2">
    <location>
        <begin position="381"/>
        <end position="402"/>
    </location>
</feature>
<feature type="region of interest" description="Disordered" evidence="2">
    <location>
        <begin position="182"/>
        <end position="221"/>
    </location>
</feature>
<keyword evidence="3" id="KW-0472">Membrane</keyword>
<dbReference type="SMART" id="SM00166">
    <property type="entry name" value="UBX"/>
    <property type="match status" value="1"/>
</dbReference>
<dbReference type="Proteomes" id="UP000053664">
    <property type="component" value="Unassembled WGS sequence"/>
</dbReference>
<dbReference type="InterPro" id="IPR006577">
    <property type="entry name" value="UAS"/>
</dbReference>
<dbReference type="KEGG" id="pfp:PFL1_03838"/>
<evidence type="ECO:0000256" key="3">
    <source>
        <dbReference type="SAM" id="Phobius"/>
    </source>
</evidence>
<dbReference type="GeneID" id="19317945"/>
<dbReference type="EMBL" id="KE361634">
    <property type="protein sequence ID" value="EPQ28534.1"/>
    <property type="molecule type" value="Genomic_DNA"/>
</dbReference>
<dbReference type="AlphaFoldDB" id="A0A061H7X9"/>
<dbReference type="SMART" id="SM00594">
    <property type="entry name" value="UAS"/>
    <property type="match status" value="1"/>
</dbReference>
<evidence type="ECO:0000256" key="2">
    <source>
        <dbReference type="SAM" id="MobiDB-lite"/>
    </source>
</evidence>
<dbReference type="CDD" id="cd01767">
    <property type="entry name" value="UBX"/>
    <property type="match status" value="1"/>
</dbReference>
<name>A0A061H7X9_9BASI</name>